<evidence type="ECO:0000313" key="3">
    <source>
        <dbReference type="Proteomes" id="UP000290985"/>
    </source>
</evidence>
<protein>
    <recommendedName>
        <fullName evidence="1">HNH nuclease domain-containing protein</fullName>
    </recommendedName>
</protein>
<dbReference type="Proteomes" id="UP000290985">
    <property type="component" value="Chromosome"/>
</dbReference>
<sequence length="106" mass="12284">MNDLAYKVWEKAFGNKEVAFDFAGREIHKSAYGDQNSKYRWDIHHIYPKAKGGSNELHNLIPAHIDTNREAGDKTAYTANGRNFEVIKDKEKTKKLGKRAYEIREK</sequence>
<name>A0A449B2L2_9BACT</name>
<dbReference type="InterPro" id="IPR003615">
    <property type="entry name" value="HNH_nuc"/>
</dbReference>
<feature type="domain" description="HNH nuclease" evidence="1">
    <location>
        <begin position="40"/>
        <end position="77"/>
    </location>
</feature>
<dbReference type="OrthoDB" id="389741at2"/>
<evidence type="ECO:0000259" key="1">
    <source>
        <dbReference type="Pfam" id="PF13395"/>
    </source>
</evidence>
<gene>
    <name evidence="2" type="ORF">NCTC10181_00711</name>
</gene>
<dbReference type="KEGG" id="mcit:NCTC10181_00711"/>
<organism evidence="2 3">
    <name type="scientific">Mycoplasmopsis citelli</name>
    <dbReference type="NCBI Taxonomy" id="171281"/>
    <lineage>
        <taxon>Bacteria</taxon>
        <taxon>Bacillati</taxon>
        <taxon>Mycoplasmatota</taxon>
        <taxon>Mycoplasmoidales</taxon>
        <taxon>Metamycoplasmataceae</taxon>
        <taxon>Mycoplasmopsis</taxon>
    </lineage>
</organism>
<dbReference type="AlphaFoldDB" id="A0A449B2L2"/>
<evidence type="ECO:0000313" key="2">
    <source>
        <dbReference type="EMBL" id="VEU74847.1"/>
    </source>
</evidence>
<keyword evidence="3" id="KW-1185">Reference proteome</keyword>
<dbReference type="CDD" id="cd00085">
    <property type="entry name" value="HNHc"/>
    <property type="match status" value="1"/>
</dbReference>
<reference evidence="2 3" key="1">
    <citation type="submission" date="2019-01" db="EMBL/GenBank/DDBJ databases">
        <authorList>
            <consortium name="Pathogen Informatics"/>
        </authorList>
    </citation>
    <scope>NUCLEOTIDE SEQUENCE [LARGE SCALE GENOMIC DNA]</scope>
    <source>
        <strain evidence="2 3">NCTC10181</strain>
    </source>
</reference>
<dbReference type="EMBL" id="LR215036">
    <property type="protein sequence ID" value="VEU74847.1"/>
    <property type="molecule type" value="Genomic_DNA"/>
</dbReference>
<dbReference type="RefSeq" id="WP_129725638.1">
    <property type="nucleotide sequence ID" value="NZ_CP101807.1"/>
</dbReference>
<accession>A0A449B2L2</accession>
<dbReference type="Gene3D" id="1.10.30.50">
    <property type="match status" value="1"/>
</dbReference>
<dbReference type="Pfam" id="PF13395">
    <property type="entry name" value="HNH_4"/>
    <property type="match status" value="1"/>
</dbReference>
<proteinExistence type="predicted"/>